<name>A0AAV3NY85_LITER</name>
<gene>
    <name evidence="5" type="ORF">LIER_04481</name>
</gene>
<evidence type="ECO:0000256" key="1">
    <source>
        <dbReference type="ARBA" id="ARBA00005711"/>
    </source>
</evidence>
<evidence type="ECO:0000313" key="6">
    <source>
        <dbReference type="Proteomes" id="UP001454036"/>
    </source>
</evidence>
<evidence type="ECO:0000313" key="5">
    <source>
        <dbReference type="EMBL" id="GAA0143908.1"/>
    </source>
</evidence>
<evidence type="ECO:0000259" key="4">
    <source>
        <dbReference type="Pfam" id="PF03763"/>
    </source>
</evidence>
<keyword evidence="6" id="KW-1185">Reference proteome</keyword>
<keyword evidence="2" id="KW-0175">Coiled coil</keyword>
<evidence type="ECO:0000256" key="2">
    <source>
        <dbReference type="SAM" id="Coils"/>
    </source>
</evidence>
<feature type="coiled-coil region" evidence="2">
    <location>
        <begin position="398"/>
        <end position="425"/>
    </location>
</feature>
<dbReference type="Pfam" id="PF03763">
    <property type="entry name" value="Remorin_C"/>
    <property type="match status" value="1"/>
</dbReference>
<dbReference type="PANTHER" id="PTHR31471:SF3">
    <property type="entry name" value="OS11G0616300 PROTEIN"/>
    <property type="match status" value="1"/>
</dbReference>
<feature type="region of interest" description="Disordered" evidence="3">
    <location>
        <begin position="81"/>
        <end position="104"/>
    </location>
</feature>
<dbReference type="EMBL" id="BAABME010000576">
    <property type="protein sequence ID" value="GAA0143908.1"/>
    <property type="molecule type" value="Genomic_DNA"/>
</dbReference>
<sequence>MNATGNKYYEAPPLFVSQMETKLEENNCVSKNGAHNPFLDTFPHDPLCELNLKETSEFVKSFPMGSYNGCTVGKDILDISTQRKKDSGRNSVSKRSVEAPSTPGRPIFSFSTSVGNFSRKAFPSKWDDAEKWLASNAKHENSPAYNHTFKISEQFNVFKHKKAEIFGEKSRVSEEKVSKVASSCFQEPLHLDHHYHSNGEFNAGSVSTDVLLEDTFTKEMEPLYSNIKCSEPMKEGFVFGDPVENSKKKGTTEVYEVKHKDVGTEMTPIGSSTTSRCHTPFKNSSPARHNTPSNRSGPLVLGNMNNTNPIDFEQFQECHLAKLAHKSHFDSVTTNWSTREEEEEDISKSLRHCEISDEFRKSVSEPRSCAWEEEEKDKCFLRYQREEAKIKAWVNLQNAKAEAQSRKLEVKIQKMRANLEEKLMKRIAIVHRKAEEWRAEAELQHSQQIIKVNGQAQKLIINKQRSHLSAQKACSCSFFPCNK</sequence>
<feature type="region of interest" description="Disordered" evidence="3">
    <location>
        <begin position="265"/>
        <end position="297"/>
    </location>
</feature>
<evidence type="ECO:0000256" key="3">
    <source>
        <dbReference type="SAM" id="MobiDB-lite"/>
    </source>
</evidence>
<proteinExistence type="inferred from homology"/>
<comment type="similarity">
    <text evidence="1">Belongs to the remorin family.</text>
</comment>
<comment type="caution">
    <text evidence="5">The sequence shown here is derived from an EMBL/GenBank/DDBJ whole genome shotgun (WGS) entry which is preliminary data.</text>
</comment>
<dbReference type="Proteomes" id="UP001454036">
    <property type="component" value="Unassembled WGS sequence"/>
</dbReference>
<reference evidence="5 6" key="1">
    <citation type="submission" date="2024-01" db="EMBL/GenBank/DDBJ databases">
        <title>The complete chloroplast genome sequence of Lithospermum erythrorhizon: insights into the phylogenetic relationship among Boraginaceae species and the maternal lineages of purple gromwells.</title>
        <authorList>
            <person name="Okada T."/>
            <person name="Watanabe K."/>
        </authorList>
    </citation>
    <scope>NUCLEOTIDE SEQUENCE [LARGE SCALE GENOMIC DNA]</scope>
</reference>
<accession>A0AAV3NY85</accession>
<feature type="compositionally biased region" description="Polar residues" evidence="3">
    <location>
        <begin position="269"/>
        <end position="296"/>
    </location>
</feature>
<feature type="domain" description="Remorin C-terminal" evidence="4">
    <location>
        <begin position="365"/>
        <end position="459"/>
    </location>
</feature>
<protein>
    <recommendedName>
        <fullName evidence="4">Remorin C-terminal domain-containing protein</fullName>
    </recommendedName>
</protein>
<dbReference type="AlphaFoldDB" id="A0AAV3NY85"/>
<dbReference type="PANTHER" id="PTHR31471">
    <property type="entry name" value="OS02G0116800 PROTEIN"/>
    <property type="match status" value="1"/>
</dbReference>
<dbReference type="InterPro" id="IPR005516">
    <property type="entry name" value="Remorin_C"/>
</dbReference>
<organism evidence="5 6">
    <name type="scientific">Lithospermum erythrorhizon</name>
    <name type="common">Purple gromwell</name>
    <name type="synonym">Lithospermum officinale var. erythrorhizon</name>
    <dbReference type="NCBI Taxonomy" id="34254"/>
    <lineage>
        <taxon>Eukaryota</taxon>
        <taxon>Viridiplantae</taxon>
        <taxon>Streptophyta</taxon>
        <taxon>Embryophyta</taxon>
        <taxon>Tracheophyta</taxon>
        <taxon>Spermatophyta</taxon>
        <taxon>Magnoliopsida</taxon>
        <taxon>eudicotyledons</taxon>
        <taxon>Gunneridae</taxon>
        <taxon>Pentapetalae</taxon>
        <taxon>asterids</taxon>
        <taxon>lamiids</taxon>
        <taxon>Boraginales</taxon>
        <taxon>Boraginaceae</taxon>
        <taxon>Boraginoideae</taxon>
        <taxon>Lithospermeae</taxon>
        <taxon>Lithospermum</taxon>
    </lineage>
</organism>